<evidence type="ECO:0000313" key="1">
    <source>
        <dbReference type="EMBL" id="ORX86492.1"/>
    </source>
</evidence>
<keyword evidence="2" id="KW-1185">Reference proteome</keyword>
<dbReference type="EMBL" id="MCFE01000569">
    <property type="protein sequence ID" value="ORX86492.1"/>
    <property type="molecule type" value="Genomic_DNA"/>
</dbReference>
<dbReference type="InParanoid" id="A0A1Y1XLA0"/>
<name>A0A1Y1XLA0_9FUNG</name>
<dbReference type="AlphaFoldDB" id="A0A1Y1XLA0"/>
<dbReference type="Proteomes" id="UP000193498">
    <property type="component" value="Unassembled WGS sequence"/>
</dbReference>
<accession>A0A1Y1XLA0</accession>
<evidence type="ECO:0000313" key="2">
    <source>
        <dbReference type="Proteomes" id="UP000193498"/>
    </source>
</evidence>
<organism evidence="1 2">
    <name type="scientific">Basidiobolus meristosporus CBS 931.73</name>
    <dbReference type="NCBI Taxonomy" id="1314790"/>
    <lineage>
        <taxon>Eukaryota</taxon>
        <taxon>Fungi</taxon>
        <taxon>Fungi incertae sedis</taxon>
        <taxon>Zoopagomycota</taxon>
        <taxon>Entomophthoromycotina</taxon>
        <taxon>Basidiobolomycetes</taxon>
        <taxon>Basidiobolales</taxon>
        <taxon>Basidiobolaceae</taxon>
        <taxon>Basidiobolus</taxon>
    </lineage>
</organism>
<comment type="caution">
    <text evidence="1">The sequence shown here is derived from an EMBL/GenBank/DDBJ whole genome shotgun (WGS) entry which is preliminary data.</text>
</comment>
<gene>
    <name evidence="1" type="ORF">K493DRAFT_341637</name>
</gene>
<protein>
    <submittedName>
        <fullName evidence="1">Uncharacterized protein</fullName>
    </submittedName>
</protein>
<proteinExistence type="predicted"/>
<sequence length="568" mass="65167">MSGLHQTLPALITSLSAEVKEIIFFYVGDVCLYADSFDRPGSFFEALVIGQGGPGFVLEEAIRKCHKRLIWWLLTAVAYPIDYLLASTACYGDLSVLVYIVTLIGEEYKEYDTPAKLLCIIEGKSHMLDYLHQKNPRFKEGEPYTSCLQTSLIAGISNSSKMYSWYMRNQFIFPPIDQRYLIRGCLQNDDIAGAIEHIDNSGLAGLQKALAYVSSGAEETYRWLVLRYAGEADVLMYIARACARMGYVDTLENLLKQPYNVHVEYDFFAAIPDLAVVKVLHKYAYRRNSISCLLHAGCIAKVKSRFTTYRTLRCYRELLSTFTSNESLLQVTSPFCKKRHSEDVLLYLVDLAQVTSDPRLLMKYTRYSIECGHLRLLKKLKPFIQARSWQSLSQQIEAGSPHIYRSGSVEVVDYLYKSGATQAIRLDSLITRFDLRSIENFMEKGVVRNPEDESLVEWSLETKRGLTKQIWRSNSCLVGLEYMDRKDRIMKLVESTSDVFCYREHYCRLKAGNTTPILSNTSIRFTSMLANRCPRSSSNPLYDEFLNHMKCNLWETNMLLFIPCVMER</sequence>
<reference evidence="1 2" key="1">
    <citation type="submission" date="2016-07" db="EMBL/GenBank/DDBJ databases">
        <title>Pervasive Adenine N6-methylation of Active Genes in Fungi.</title>
        <authorList>
            <consortium name="DOE Joint Genome Institute"/>
            <person name="Mondo S.J."/>
            <person name="Dannebaum R.O."/>
            <person name="Kuo R.C."/>
            <person name="Labutti K."/>
            <person name="Haridas S."/>
            <person name="Kuo A."/>
            <person name="Salamov A."/>
            <person name="Ahrendt S.R."/>
            <person name="Lipzen A."/>
            <person name="Sullivan W."/>
            <person name="Andreopoulos W.B."/>
            <person name="Clum A."/>
            <person name="Lindquist E."/>
            <person name="Daum C."/>
            <person name="Ramamoorthy G.K."/>
            <person name="Gryganskyi A."/>
            <person name="Culley D."/>
            <person name="Magnuson J.K."/>
            <person name="James T.Y."/>
            <person name="O'Malley M.A."/>
            <person name="Stajich J.E."/>
            <person name="Spatafora J.W."/>
            <person name="Visel A."/>
            <person name="Grigoriev I.V."/>
        </authorList>
    </citation>
    <scope>NUCLEOTIDE SEQUENCE [LARGE SCALE GENOMIC DNA]</scope>
    <source>
        <strain evidence="1 2">CBS 931.73</strain>
    </source>
</reference>